<reference evidence="1 2" key="1">
    <citation type="journal article" date="2018" name="Int. J. Syst. Evol. Microbiol.">
        <title>Uliginosibacterium sediminicola sp. nov., isolated from freshwater sediment.</title>
        <authorList>
            <person name="Hwang W.M."/>
            <person name="Kim S.M."/>
            <person name="Kang K."/>
            <person name="Ahn T.Y."/>
        </authorList>
    </citation>
    <scope>NUCLEOTIDE SEQUENCE [LARGE SCALE GENOMIC DNA]</scope>
    <source>
        <strain evidence="1 2">M1-21</strain>
    </source>
</reference>
<protein>
    <submittedName>
        <fullName evidence="1">Glycosyltransferase family 9 protein</fullName>
    </submittedName>
</protein>
<dbReference type="Gene3D" id="3.40.50.2000">
    <property type="entry name" value="Glycogen Phosphorylase B"/>
    <property type="match status" value="1"/>
</dbReference>
<evidence type="ECO:0000313" key="2">
    <source>
        <dbReference type="Proteomes" id="UP001410394"/>
    </source>
</evidence>
<dbReference type="InterPro" id="IPR002201">
    <property type="entry name" value="Glyco_trans_9"/>
</dbReference>
<sequence length="380" mass="41125">MSQTQVQALLQQVQLDAALDLLNEWLQREPQSTLALQYQGLTRLWLGDAVAAEASFRAALALDPTLPRNQANLGISLLAQQRYAEGLPLYEARDQVDGPRFPGLTAQRRWQGEALAGRRLLLVREQGFGDQIQFIRFAAELKALSAGAVIASVSPGLGSLLASAPGVDALSEGDIPSEAYDLWCPLMSLPCLLGIAAPPAPARLPYLHAPAAQHQHWQQRIDAWAGDKPRIGVVWAGSAQSAIDTRRTLPAALMLEILHARGQAVAFSLQLGDAALTLIDQQIAAGLIPLFDLLQDFADTAAVIEQLDLVISVDTAVAHLAAALGKPVWLLLPVGADWRWGQSGEQTPWYPSMRIFRQTQYGNWRDVALSVAGELQRGLA</sequence>
<comment type="caution">
    <text evidence="1">The sequence shown here is derived from an EMBL/GenBank/DDBJ whole genome shotgun (WGS) entry which is preliminary data.</text>
</comment>
<accession>A0ABU9YU82</accession>
<gene>
    <name evidence="1" type="ORF">ABDB84_02090</name>
</gene>
<proteinExistence type="predicted"/>
<dbReference type="Pfam" id="PF01075">
    <property type="entry name" value="Glyco_transf_9"/>
    <property type="match status" value="1"/>
</dbReference>
<evidence type="ECO:0000313" key="1">
    <source>
        <dbReference type="EMBL" id="MEN3067249.1"/>
    </source>
</evidence>
<name>A0ABU9YU82_9RHOO</name>
<dbReference type="SUPFAM" id="SSF48452">
    <property type="entry name" value="TPR-like"/>
    <property type="match status" value="1"/>
</dbReference>
<dbReference type="Gene3D" id="1.25.40.10">
    <property type="entry name" value="Tetratricopeptide repeat domain"/>
    <property type="match status" value="1"/>
</dbReference>
<dbReference type="Proteomes" id="UP001410394">
    <property type="component" value="Unassembled WGS sequence"/>
</dbReference>
<dbReference type="SUPFAM" id="SSF53756">
    <property type="entry name" value="UDP-Glycosyltransferase/glycogen phosphorylase"/>
    <property type="match status" value="1"/>
</dbReference>
<dbReference type="InterPro" id="IPR011990">
    <property type="entry name" value="TPR-like_helical_dom_sf"/>
</dbReference>
<organism evidence="1 2">
    <name type="scientific">Uliginosibacterium sediminicola</name>
    <dbReference type="NCBI Taxonomy" id="2024550"/>
    <lineage>
        <taxon>Bacteria</taxon>
        <taxon>Pseudomonadati</taxon>
        <taxon>Pseudomonadota</taxon>
        <taxon>Betaproteobacteria</taxon>
        <taxon>Rhodocyclales</taxon>
        <taxon>Zoogloeaceae</taxon>
        <taxon>Uliginosibacterium</taxon>
    </lineage>
</organism>
<dbReference type="EMBL" id="JBDIVE010000001">
    <property type="protein sequence ID" value="MEN3067249.1"/>
    <property type="molecule type" value="Genomic_DNA"/>
</dbReference>
<keyword evidence="2" id="KW-1185">Reference proteome</keyword>
<dbReference type="RefSeq" id="WP_345918017.1">
    <property type="nucleotide sequence ID" value="NZ_JBDIVE010000001.1"/>
</dbReference>